<keyword evidence="4" id="KW-1185">Reference proteome</keyword>
<feature type="chain" id="PRO_5001940212" description="SnoaL-like domain-containing protein" evidence="1">
    <location>
        <begin position="20"/>
        <end position="147"/>
    </location>
</feature>
<dbReference type="AlphaFoldDB" id="A0A098SEX5"/>
<evidence type="ECO:0000256" key="1">
    <source>
        <dbReference type="SAM" id="SignalP"/>
    </source>
</evidence>
<name>A0A098SEX5_9BACT</name>
<organism evidence="3 4">
    <name type="scientific">Phaeodactylibacter xiamenensis</name>
    <dbReference type="NCBI Taxonomy" id="1524460"/>
    <lineage>
        <taxon>Bacteria</taxon>
        <taxon>Pseudomonadati</taxon>
        <taxon>Bacteroidota</taxon>
        <taxon>Saprospiria</taxon>
        <taxon>Saprospirales</taxon>
        <taxon>Haliscomenobacteraceae</taxon>
        <taxon>Phaeodactylibacter</taxon>
    </lineage>
</organism>
<dbReference type="Proteomes" id="UP000029736">
    <property type="component" value="Unassembled WGS sequence"/>
</dbReference>
<protein>
    <recommendedName>
        <fullName evidence="2">SnoaL-like domain-containing protein</fullName>
    </recommendedName>
</protein>
<dbReference type="RefSeq" id="WP_044216214.1">
    <property type="nucleotide sequence ID" value="NZ_JBKAGJ010000063.1"/>
</dbReference>
<dbReference type="SUPFAM" id="SSF54427">
    <property type="entry name" value="NTF2-like"/>
    <property type="match status" value="1"/>
</dbReference>
<gene>
    <name evidence="3" type="ORF">IX84_02290</name>
</gene>
<comment type="caution">
    <text evidence="3">The sequence shown here is derived from an EMBL/GenBank/DDBJ whole genome shotgun (WGS) entry which is preliminary data.</text>
</comment>
<accession>A0A098SEX5</accession>
<dbReference type="Pfam" id="PF13577">
    <property type="entry name" value="SnoaL_4"/>
    <property type="match status" value="1"/>
</dbReference>
<evidence type="ECO:0000259" key="2">
    <source>
        <dbReference type="Pfam" id="PF13577"/>
    </source>
</evidence>
<dbReference type="InterPro" id="IPR011944">
    <property type="entry name" value="Steroid_delta5-4_isomerase"/>
</dbReference>
<feature type="domain" description="SnoaL-like" evidence="2">
    <location>
        <begin position="24"/>
        <end position="143"/>
    </location>
</feature>
<feature type="signal peptide" evidence="1">
    <location>
        <begin position="1"/>
        <end position="19"/>
    </location>
</feature>
<dbReference type="EMBL" id="JPOS01000005">
    <property type="protein sequence ID" value="KGE89502.1"/>
    <property type="molecule type" value="Genomic_DNA"/>
</dbReference>
<evidence type="ECO:0000313" key="4">
    <source>
        <dbReference type="Proteomes" id="UP000029736"/>
    </source>
</evidence>
<proteinExistence type="predicted"/>
<dbReference type="NCBIfam" id="TIGR02246">
    <property type="entry name" value="SgcJ/EcaC family oxidoreductase"/>
    <property type="match status" value="1"/>
</dbReference>
<keyword evidence="1" id="KW-0732">Signal</keyword>
<dbReference type="InterPro" id="IPR032710">
    <property type="entry name" value="NTF2-like_dom_sf"/>
</dbReference>
<sequence>MKNFILLTALLLTAVSMQAQTIDAEIAALGNAWEAAYERGDAAALAAVYAEKVEIVNADGSIRTATRADIEANWAKTFAGNTGTIEFADDMTATLLSDGKASTKGSFTQTMTNKETGETETFRGRFDHHAVKVDGRWLLSRMKVMPQ</sequence>
<evidence type="ECO:0000313" key="3">
    <source>
        <dbReference type="EMBL" id="KGE89502.1"/>
    </source>
</evidence>
<dbReference type="Gene3D" id="3.10.450.50">
    <property type="match status" value="1"/>
</dbReference>
<dbReference type="InterPro" id="IPR037401">
    <property type="entry name" value="SnoaL-like"/>
</dbReference>
<reference evidence="3 4" key="1">
    <citation type="journal article" date="2014" name="Int. J. Syst. Evol. Microbiol.">
        <title>Phaeodactylibacter xiamenensis gen. nov., sp. nov., a member of the family Saprospiraceae isolated from the marine alga Phaeodactylum tricornutum.</title>
        <authorList>
            <person name="Chen Z.Jr."/>
            <person name="Lei X."/>
            <person name="Lai Q."/>
            <person name="Li Y."/>
            <person name="Zhang B."/>
            <person name="Zhang J."/>
            <person name="Zhang H."/>
            <person name="Yang L."/>
            <person name="Zheng W."/>
            <person name="Tian Y."/>
            <person name="Yu Z."/>
            <person name="Xu H.Jr."/>
            <person name="Zheng T."/>
        </authorList>
    </citation>
    <scope>NUCLEOTIDE SEQUENCE [LARGE SCALE GENOMIC DNA]</scope>
    <source>
        <strain evidence="3 4">KD52</strain>
    </source>
</reference>